<gene>
    <name evidence="2" type="ORF">LP114_055</name>
</gene>
<dbReference type="GeneID" id="19736227"/>
<dbReference type="OrthoDB" id="15031at10239"/>
<accession>A0A059T5C4</accession>
<name>A0A059T5C4_9CAUD</name>
<organism evidence="2 3">
    <name type="scientific">Listeria phage LP-114</name>
    <dbReference type="NCBI Taxonomy" id="1458857"/>
    <lineage>
        <taxon>Viruses</taxon>
        <taxon>Duplodnaviria</taxon>
        <taxon>Heunggongvirae</taxon>
        <taxon>Uroviricota</taxon>
        <taxon>Caudoviricetes</taxon>
        <taxon>Homburgvirus</taxon>
        <taxon>Homburgvirus LP114</taxon>
    </lineage>
</organism>
<feature type="domain" description="DUF8033" evidence="1">
    <location>
        <begin position="12"/>
        <end position="87"/>
    </location>
</feature>
<dbReference type="KEGG" id="vg:19736227"/>
<sequence>MFKTEETTIKALEPIFEDVKSYHNKAEVAEKNIYRDGTAYSTKVLYSYRTPVAALVDGEFYITANENHMTNTSVRHIKEFMRQNGLVSQFQKLTKQFILDTQTRADISALTVTHL</sequence>
<reference evidence="2 3" key="1">
    <citation type="journal article" date="2014" name="Appl. Environ. Microbiol.">
        <title>Comparative genomic and morphological analysis of Listeria phages isolated from farm environments.</title>
        <authorList>
            <person name="Denes T."/>
            <person name="Vongkamjan K."/>
            <person name="Ackermann H.W."/>
            <person name="Moreno Switt A.I."/>
            <person name="Wiedmann M."/>
            <person name="den Bakker H.C."/>
        </authorList>
    </citation>
    <scope>NUCLEOTIDE SEQUENCE [LARGE SCALE GENOMIC DNA]</scope>
</reference>
<protein>
    <recommendedName>
        <fullName evidence="1">DUF8033 domain-containing protein</fullName>
    </recommendedName>
</protein>
<dbReference type="RefSeq" id="YP_009045109.1">
    <property type="nucleotide sequence ID" value="NC_024392.1"/>
</dbReference>
<evidence type="ECO:0000313" key="3">
    <source>
        <dbReference type="Proteomes" id="UP000026991"/>
    </source>
</evidence>
<dbReference type="EMBL" id="KJ094021">
    <property type="protein sequence ID" value="AHL18643.1"/>
    <property type="molecule type" value="Genomic_DNA"/>
</dbReference>
<proteinExistence type="predicted"/>
<evidence type="ECO:0000313" key="2">
    <source>
        <dbReference type="EMBL" id="AHL18643.1"/>
    </source>
</evidence>
<evidence type="ECO:0000259" key="1">
    <source>
        <dbReference type="Pfam" id="PF26096"/>
    </source>
</evidence>
<dbReference type="Pfam" id="PF26096">
    <property type="entry name" value="DUF8033"/>
    <property type="match status" value="1"/>
</dbReference>
<keyword evidence="3" id="KW-1185">Reference proteome</keyword>
<dbReference type="Proteomes" id="UP000026991">
    <property type="component" value="Segment"/>
</dbReference>
<dbReference type="InterPro" id="IPR058346">
    <property type="entry name" value="DUF8033"/>
</dbReference>